<feature type="transmembrane region" description="Helical" evidence="7">
    <location>
        <begin position="54"/>
        <end position="72"/>
    </location>
</feature>
<feature type="transmembrane region" description="Helical" evidence="7">
    <location>
        <begin position="78"/>
        <end position="95"/>
    </location>
</feature>
<dbReference type="AlphaFoldDB" id="A0A9J9QCC4"/>
<keyword evidence="10" id="KW-1185">Reference proteome</keyword>
<evidence type="ECO:0000256" key="6">
    <source>
        <dbReference type="SAM" id="MobiDB-lite"/>
    </source>
</evidence>
<keyword evidence="5 7" id="KW-0472">Membrane</keyword>
<dbReference type="GO" id="GO:0016020">
    <property type="term" value="C:membrane"/>
    <property type="evidence" value="ECO:0007669"/>
    <property type="project" value="UniProtKB-SubCell"/>
</dbReference>
<evidence type="ECO:0000256" key="5">
    <source>
        <dbReference type="ARBA" id="ARBA00023136"/>
    </source>
</evidence>
<reference evidence="9 10" key="1">
    <citation type="journal article" date="2010" name="J. Bacteriol.">
        <title>Completed genome sequence of the anaerobic iron-oxidizing bacterium Acidovorax ebreus strain TPSY.</title>
        <authorList>
            <person name="Byrne-Bailey K.G."/>
            <person name="Weber K.A."/>
            <person name="Chair A.H."/>
            <person name="Bose S."/>
            <person name="Knox T."/>
            <person name="Spanbauer T.L."/>
            <person name="Chertkov O."/>
            <person name="Coates J.D."/>
        </authorList>
    </citation>
    <scope>NUCLEOTIDE SEQUENCE [LARGE SCALE GENOMIC DNA]</scope>
    <source>
        <strain evidence="9 10">TPSY</strain>
    </source>
</reference>
<evidence type="ECO:0000256" key="1">
    <source>
        <dbReference type="ARBA" id="ARBA00004141"/>
    </source>
</evidence>
<feature type="compositionally biased region" description="Low complexity" evidence="6">
    <location>
        <begin position="811"/>
        <end position="822"/>
    </location>
</feature>
<feature type="transmembrane region" description="Helical" evidence="7">
    <location>
        <begin position="107"/>
        <end position="127"/>
    </location>
</feature>
<feature type="transmembrane region" description="Helical" evidence="7">
    <location>
        <begin position="272"/>
        <end position="300"/>
    </location>
</feature>
<feature type="transmembrane region" description="Helical" evidence="7">
    <location>
        <begin position="207"/>
        <end position="233"/>
    </location>
</feature>
<dbReference type="Gene3D" id="3.30.450.40">
    <property type="match status" value="1"/>
</dbReference>
<dbReference type="EMBL" id="CP001392">
    <property type="protein sequence ID" value="ACM33153.1"/>
    <property type="molecule type" value="Genomic_DNA"/>
</dbReference>
<dbReference type="Proteomes" id="UP000000450">
    <property type="component" value="Chromosome"/>
</dbReference>
<feature type="transmembrane region" description="Helical" evidence="7">
    <location>
        <begin position="363"/>
        <end position="396"/>
    </location>
</feature>
<accession>A0A9J9QCC4</accession>
<comment type="subcellular location">
    <subcellularLocation>
        <location evidence="1">Membrane</location>
        <topology evidence="1">Multi-pass membrane protein</topology>
    </subcellularLocation>
</comment>
<name>A0A9J9QCC4_ACIET</name>
<evidence type="ECO:0000259" key="8">
    <source>
        <dbReference type="SMART" id="SM00065"/>
    </source>
</evidence>
<dbReference type="InterPro" id="IPR002549">
    <property type="entry name" value="AI-2E-like"/>
</dbReference>
<gene>
    <name evidence="9" type="ordered locus">Dtpsy_1696</name>
</gene>
<dbReference type="KEGG" id="dia:Dtpsy_1696"/>
<feature type="compositionally biased region" description="Low complexity" evidence="6">
    <location>
        <begin position="23"/>
        <end position="32"/>
    </location>
</feature>
<evidence type="ECO:0000256" key="4">
    <source>
        <dbReference type="ARBA" id="ARBA00022989"/>
    </source>
</evidence>
<dbReference type="SMART" id="SM00065">
    <property type="entry name" value="GAF"/>
    <property type="match status" value="1"/>
</dbReference>
<evidence type="ECO:0000256" key="3">
    <source>
        <dbReference type="ARBA" id="ARBA00022692"/>
    </source>
</evidence>
<dbReference type="RefSeq" id="WP_015913241.1">
    <property type="nucleotide sequence ID" value="NC_011992.1"/>
</dbReference>
<keyword evidence="3 7" id="KW-0812">Transmembrane</keyword>
<evidence type="ECO:0000256" key="7">
    <source>
        <dbReference type="SAM" id="Phobius"/>
    </source>
</evidence>
<protein>
    <submittedName>
        <fullName evidence="9">Phytochrome sensor protein</fullName>
    </submittedName>
</protein>
<feature type="region of interest" description="Disordered" evidence="6">
    <location>
        <begin position="811"/>
        <end position="830"/>
    </location>
</feature>
<dbReference type="Pfam" id="PF01594">
    <property type="entry name" value="AI-2E_transport"/>
    <property type="match status" value="1"/>
</dbReference>
<proteinExistence type="inferred from homology"/>
<keyword evidence="4 7" id="KW-1133">Transmembrane helix</keyword>
<feature type="transmembrane region" description="Helical" evidence="7">
    <location>
        <begin position="332"/>
        <end position="351"/>
    </location>
</feature>
<evidence type="ECO:0000313" key="9">
    <source>
        <dbReference type="EMBL" id="ACM33153.1"/>
    </source>
</evidence>
<comment type="similarity">
    <text evidence="2">Belongs to the autoinducer-2 exporter (AI-2E) (TC 2.A.86) family.</text>
</comment>
<feature type="transmembrane region" description="Helical" evidence="7">
    <location>
        <begin position="306"/>
        <end position="325"/>
    </location>
</feature>
<feature type="region of interest" description="Disordered" evidence="6">
    <location>
        <begin position="1"/>
        <end position="38"/>
    </location>
</feature>
<dbReference type="SUPFAM" id="SSF55781">
    <property type="entry name" value="GAF domain-like"/>
    <property type="match status" value="1"/>
</dbReference>
<dbReference type="InterPro" id="IPR029016">
    <property type="entry name" value="GAF-like_dom_sf"/>
</dbReference>
<organism evidence="9 10">
    <name type="scientific">Acidovorax ebreus (strain TPSY)</name>
    <name type="common">Diaphorobacter sp. (strain TPSY)</name>
    <dbReference type="NCBI Taxonomy" id="535289"/>
    <lineage>
        <taxon>Bacteria</taxon>
        <taxon>Pseudomonadati</taxon>
        <taxon>Pseudomonadota</taxon>
        <taxon>Betaproteobacteria</taxon>
        <taxon>Burkholderiales</taxon>
        <taxon>Comamonadaceae</taxon>
        <taxon>Diaphorobacter</taxon>
    </lineage>
</organism>
<evidence type="ECO:0000256" key="2">
    <source>
        <dbReference type="ARBA" id="ARBA00009773"/>
    </source>
</evidence>
<dbReference type="InterPro" id="IPR003018">
    <property type="entry name" value="GAF"/>
</dbReference>
<evidence type="ECO:0000313" key="10">
    <source>
        <dbReference type="Proteomes" id="UP000000450"/>
    </source>
</evidence>
<sequence>MQGDNAMGNSGPQEPTDSRPARDTGAARGATASGYPPQRTVHTATALDATVPSLRFMIGLVIAALVVAGLYFGRTLLVPLALAFLLSFVLEPLVAQLKRMGLPRLPSVIAVVMAMLMVLGVGALFVGNEARELSAQLPSYQSTIRKKLRSLRQELRAPGMFDGAKRTFDIVQREVEAAAPALSGATRAPAVQKVQVQPPVLSPANQLMAALSAVSGPLTQAGLVLVFVIFILLDRVDLRDRLLRLWGGNLHRATDAMDEAGDRITRYLTMQLLVNVTYGIPMAAGLWLIGVPGAVLWGSLAAVMRFVPYLGPFIAAAFPLTLAFAVDPGWDLVLWTLGLIVLLELVSNNVIEPWLYGSSTGLSALSLIVAATFWAALWGPVGLIMSTPLTVCLLVIGRYLPQLAFLEVLLGSRPVLDEPTRIYQRLLAGDAAEAIELSTTRIEALKGAVPAFYGQVGVPVLRMAVGDHAQVATPEHRLRLVEGMDALLDELEEQYPVPDAAAQEPVVCLGGKWEVDLFAARMLAHALSLQHCPALARVEGAMSAEHLDGLDLDAVRVVCVVWLAPEPTAAARHLCRRLKRRWPHVHIVLALWGGVQSQPQDELSAQLGADALALSLEETLAQVAQLQGASVEGAYTPAPIPADDEARLRALQASGVLDSPALQQLCQHTAQRAADIFDVPLAMVSLVDRERQVTLCAHGPLAAGGGQACSAGQGLPRGLSLCGHVVARQRSLVVLDIARDARFAGNPALREQGLRFYAGVPLRDAAGHALGTLCLMDTAPRAFDEREKRLLQAMANDLMAGWRDAQAAGGPALPAGQAAPSATVGQVVPQ</sequence>
<dbReference type="Pfam" id="PF01590">
    <property type="entry name" value="GAF"/>
    <property type="match status" value="1"/>
</dbReference>
<dbReference type="PANTHER" id="PTHR43102">
    <property type="entry name" value="SLR1143 PROTEIN"/>
    <property type="match status" value="1"/>
</dbReference>
<feature type="domain" description="GAF" evidence="8">
    <location>
        <begin position="661"/>
        <end position="812"/>
    </location>
</feature>
<dbReference type="PANTHER" id="PTHR43102:SF2">
    <property type="entry name" value="GAF DOMAIN-CONTAINING PROTEIN"/>
    <property type="match status" value="1"/>
</dbReference>